<protein>
    <submittedName>
        <fullName evidence="2">Uncharacterized protein</fullName>
    </submittedName>
</protein>
<name>A0AAQ3NB97_VIGMU</name>
<gene>
    <name evidence="2" type="ORF">V8G54_018964</name>
</gene>
<reference evidence="2 3" key="1">
    <citation type="journal article" date="2023" name="Life. Sci Alliance">
        <title>Evolutionary insights into 3D genome organization and epigenetic landscape of Vigna mungo.</title>
        <authorList>
            <person name="Junaid A."/>
            <person name="Singh B."/>
            <person name="Bhatia S."/>
        </authorList>
    </citation>
    <scope>NUCLEOTIDE SEQUENCE [LARGE SCALE GENOMIC DNA]</scope>
    <source>
        <strain evidence="2">Urdbean</strain>
    </source>
</reference>
<accession>A0AAQ3NB97</accession>
<evidence type="ECO:0000313" key="2">
    <source>
        <dbReference type="EMBL" id="WVZ05618.1"/>
    </source>
</evidence>
<feature type="region of interest" description="Disordered" evidence="1">
    <location>
        <begin position="1"/>
        <end position="50"/>
    </location>
</feature>
<sequence>MIIKPRSDFGDFDEEPEAVASQREECSQSREEHMRRVFSESSWNGGEDAREVAEVRVGGEDDVGHGFEMEERVNDGAGISWEEEGERIDVLVKGFGSLRASILPSHDF</sequence>
<feature type="region of interest" description="Disordered" evidence="1">
    <location>
        <begin position="59"/>
        <end position="78"/>
    </location>
</feature>
<feature type="compositionally biased region" description="Basic and acidic residues" evidence="1">
    <location>
        <begin position="22"/>
        <end position="38"/>
    </location>
</feature>
<dbReference type="EMBL" id="CP144695">
    <property type="protein sequence ID" value="WVZ05618.1"/>
    <property type="molecule type" value="Genomic_DNA"/>
</dbReference>
<evidence type="ECO:0000313" key="3">
    <source>
        <dbReference type="Proteomes" id="UP001374535"/>
    </source>
</evidence>
<dbReference type="Proteomes" id="UP001374535">
    <property type="component" value="Chromosome 6"/>
</dbReference>
<feature type="compositionally biased region" description="Basic and acidic residues" evidence="1">
    <location>
        <begin position="59"/>
        <end position="74"/>
    </location>
</feature>
<dbReference type="AlphaFoldDB" id="A0AAQ3NB97"/>
<organism evidence="2 3">
    <name type="scientific">Vigna mungo</name>
    <name type="common">Black gram</name>
    <name type="synonym">Phaseolus mungo</name>
    <dbReference type="NCBI Taxonomy" id="3915"/>
    <lineage>
        <taxon>Eukaryota</taxon>
        <taxon>Viridiplantae</taxon>
        <taxon>Streptophyta</taxon>
        <taxon>Embryophyta</taxon>
        <taxon>Tracheophyta</taxon>
        <taxon>Spermatophyta</taxon>
        <taxon>Magnoliopsida</taxon>
        <taxon>eudicotyledons</taxon>
        <taxon>Gunneridae</taxon>
        <taxon>Pentapetalae</taxon>
        <taxon>rosids</taxon>
        <taxon>fabids</taxon>
        <taxon>Fabales</taxon>
        <taxon>Fabaceae</taxon>
        <taxon>Papilionoideae</taxon>
        <taxon>50 kb inversion clade</taxon>
        <taxon>NPAAA clade</taxon>
        <taxon>indigoferoid/millettioid clade</taxon>
        <taxon>Phaseoleae</taxon>
        <taxon>Vigna</taxon>
    </lineage>
</organism>
<evidence type="ECO:0000256" key="1">
    <source>
        <dbReference type="SAM" id="MobiDB-lite"/>
    </source>
</evidence>
<keyword evidence="3" id="KW-1185">Reference proteome</keyword>
<proteinExistence type="predicted"/>